<sequence>MQNGYQTVVDVEATDAEAADLAAAVTAWLVERGVVVAGVTSCAGGPGHAPGPERTLAAPPPDADQAVPAWNGLQVVVGRAVHYTRGDPGVLCPHCGADVGLERVADSFDEWLRGEPGTRPCPACARELDPNGWRWVPQWGFGAVAFTFWNWPPLRPGFVAELSARLGHRTVVVADEL</sequence>
<accession>A0ABU1Q215</accession>
<comment type="caution">
    <text evidence="1">The sequence shown here is derived from an EMBL/GenBank/DDBJ whole genome shotgun (WGS) entry which is preliminary data.</text>
</comment>
<organism evidence="1 2">
    <name type="scientific">Saccharothrix longispora</name>
    <dbReference type="NCBI Taxonomy" id="33920"/>
    <lineage>
        <taxon>Bacteria</taxon>
        <taxon>Bacillati</taxon>
        <taxon>Actinomycetota</taxon>
        <taxon>Actinomycetes</taxon>
        <taxon>Pseudonocardiales</taxon>
        <taxon>Pseudonocardiaceae</taxon>
        <taxon>Saccharothrix</taxon>
    </lineage>
</organism>
<dbReference type="EMBL" id="JAVDSG010000001">
    <property type="protein sequence ID" value="MDR6596174.1"/>
    <property type="molecule type" value="Genomic_DNA"/>
</dbReference>
<proteinExistence type="predicted"/>
<gene>
    <name evidence="1" type="ORF">J2S66_004558</name>
</gene>
<name>A0ABU1Q215_9PSEU</name>
<protein>
    <recommendedName>
        <fullName evidence="3">TniQ protein</fullName>
    </recommendedName>
</protein>
<evidence type="ECO:0000313" key="1">
    <source>
        <dbReference type="EMBL" id="MDR6596174.1"/>
    </source>
</evidence>
<dbReference type="Proteomes" id="UP001268819">
    <property type="component" value="Unassembled WGS sequence"/>
</dbReference>
<evidence type="ECO:0008006" key="3">
    <source>
        <dbReference type="Google" id="ProtNLM"/>
    </source>
</evidence>
<evidence type="ECO:0000313" key="2">
    <source>
        <dbReference type="Proteomes" id="UP001268819"/>
    </source>
</evidence>
<keyword evidence="2" id="KW-1185">Reference proteome</keyword>
<dbReference type="RefSeq" id="WP_310309254.1">
    <property type="nucleotide sequence ID" value="NZ_BAAAXB010000001.1"/>
</dbReference>
<reference evidence="1 2" key="1">
    <citation type="submission" date="2023-07" db="EMBL/GenBank/DDBJ databases">
        <title>Sequencing the genomes of 1000 actinobacteria strains.</title>
        <authorList>
            <person name="Klenk H.-P."/>
        </authorList>
    </citation>
    <scope>NUCLEOTIDE SEQUENCE [LARGE SCALE GENOMIC DNA]</scope>
    <source>
        <strain evidence="1 2">DSM 43749</strain>
    </source>
</reference>